<evidence type="ECO:0000256" key="5">
    <source>
        <dbReference type="SAM" id="MobiDB-lite"/>
    </source>
</evidence>
<dbReference type="Gene3D" id="3.30.200.20">
    <property type="entry name" value="Phosphorylase Kinase, domain 1"/>
    <property type="match status" value="1"/>
</dbReference>
<dbReference type="CDD" id="cd05117">
    <property type="entry name" value="STKc_CAMK"/>
    <property type="match status" value="1"/>
</dbReference>
<dbReference type="FunFam" id="1.10.510.10:FF:000571">
    <property type="entry name" value="Maternal embryonic leucine zipper kinase"/>
    <property type="match status" value="1"/>
</dbReference>
<dbReference type="Gene3D" id="1.10.510.10">
    <property type="entry name" value="Transferase(Phosphotransferase) domain 1"/>
    <property type="match status" value="1"/>
</dbReference>
<evidence type="ECO:0000313" key="7">
    <source>
        <dbReference type="EMBL" id="KAJ8655036.1"/>
    </source>
</evidence>
<dbReference type="InterPro" id="IPR008271">
    <property type="entry name" value="Ser/Thr_kinase_AS"/>
</dbReference>
<evidence type="ECO:0000256" key="4">
    <source>
        <dbReference type="RuleBase" id="RU000304"/>
    </source>
</evidence>
<keyword evidence="2 3" id="KW-0067">ATP-binding</keyword>
<dbReference type="InterPro" id="IPR011009">
    <property type="entry name" value="Kinase-like_dom_sf"/>
</dbReference>
<keyword evidence="4" id="KW-0723">Serine/threonine-protein kinase</keyword>
<dbReference type="FunFam" id="3.30.200.20:FF:000042">
    <property type="entry name" value="Aurora kinase A"/>
    <property type="match status" value="1"/>
</dbReference>
<accession>A0AAD7UY25</accession>
<feature type="binding site" evidence="3">
    <location>
        <position position="56"/>
    </location>
    <ligand>
        <name>ATP</name>
        <dbReference type="ChEBI" id="CHEBI:30616"/>
    </ligand>
</feature>
<comment type="similarity">
    <text evidence="4">Belongs to the protein kinase superfamily.</text>
</comment>
<dbReference type="RefSeq" id="XP_058339949.1">
    <property type="nucleotide sequence ID" value="XM_058489238.1"/>
</dbReference>
<feature type="domain" description="Protein kinase" evidence="6">
    <location>
        <begin position="27"/>
        <end position="279"/>
    </location>
</feature>
<dbReference type="EMBL" id="JARTCD010000053">
    <property type="protein sequence ID" value="KAJ8655036.1"/>
    <property type="molecule type" value="Genomic_DNA"/>
</dbReference>
<sequence>MRIRQVFHTVIHKGLYQPRSHRKKRDYKIGDIIGVGSFGNVKTAIRLQDQLPVAIKVIPKDKVNYSMVYSEMAVLEGIDHPNVLQFYDWFESREKFYLVFELATGGELFDRLFERGKFTERDAITMIRSVLKGLEYLHARNVVHRDLKPENLLFKSPDSDAELAICDFGIAKLIDSEESPISRTTVCGSPGYVAPEVLQRKDHGAPVDIWAVGLCGYQPFQGESGKMELVNQITNARYEFHDRYWNTVSQDAKDFITRLLTLDPKQRPTASEALCDKWLIGQSATNVDLLQTVRQNFCPRRTLRSAVEAVRVMNRLRMSASLSSTSTLLCVSSAISDQDLPLDEKSIAPSPVTPTTPSNYLIPPTPNMLR</sequence>
<dbReference type="InterPro" id="IPR000719">
    <property type="entry name" value="Prot_kinase_dom"/>
</dbReference>
<keyword evidence="4" id="KW-0418">Kinase</keyword>
<keyword evidence="8" id="KW-1185">Reference proteome</keyword>
<evidence type="ECO:0000313" key="8">
    <source>
        <dbReference type="Proteomes" id="UP001234581"/>
    </source>
</evidence>
<dbReference type="GO" id="GO:0005524">
    <property type="term" value="F:ATP binding"/>
    <property type="evidence" value="ECO:0007669"/>
    <property type="project" value="UniProtKB-UniRule"/>
</dbReference>
<dbReference type="PROSITE" id="PS50011">
    <property type="entry name" value="PROTEIN_KINASE_DOM"/>
    <property type="match status" value="1"/>
</dbReference>
<evidence type="ECO:0000256" key="2">
    <source>
        <dbReference type="ARBA" id="ARBA00022840"/>
    </source>
</evidence>
<keyword evidence="4" id="KW-0808">Transferase</keyword>
<dbReference type="Proteomes" id="UP001234581">
    <property type="component" value="Unassembled WGS sequence"/>
</dbReference>
<dbReference type="PROSITE" id="PS00108">
    <property type="entry name" value="PROTEIN_KINASE_ST"/>
    <property type="match status" value="1"/>
</dbReference>
<evidence type="ECO:0000259" key="6">
    <source>
        <dbReference type="PROSITE" id="PS50011"/>
    </source>
</evidence>
<name>A0AAD7UY25_9FUNG</name>
<evidence type="ECO:0000256" key="1">
    <source>
        <dbReference type="ARBA" id="ARBA00022741"/>
    </source>
</evidence>
<dbReference type="PANTHER" id="PTHR24347">
    <property type="entry name" value="SERINE/THREONINE-PROTEIN KINASE"/>
    <property type="match status" value="1"/>
</dbReference>
<dbReference type="PROSITE" id="PS00107">
    <property type="entry name" value="PROTEIN_KINASE_ATP"/>
    <property type="match status" value="1"/>
</dbReference>
<keyword evidence="1 3" id="KW-0547">Nucleotide-binding</keyword>
<reference evidence="7 8" key="1">
    <citation type="submission" date="2023-03" db="EMBL/GenBank/DDBJ databases">
        <title>Genome sequence of Lichtheimia ornata CBS 291.66.</title>
        <authorList>
            <person name="Mohabir J.T."/>
            <person name="Shea T.P."/>
            <person name="Kurbessoian T."/>
            <person name="Berby B."/>
            <person name="Fontaine J."/>
            <person name="Livny J."/>
            <person name="Gnirke A."/>
            <person name="Stajich J.E."/>
            <person name="Cuomo C.A."/>
        </authorList>
    </citation>
    <scope>NUCLEOTIDE SEQUENCE [LARGE SCALE GENOMIC DNA]</scope>
    <source>
        <strain evidence="7">CBS 291.66</strain>
    </source>
</reference>
<protein>
    <recommendedName>
        <fullName evidence="6">Protein kinase domain-containing protein</fullName>
    </recommendedName>
</protein>
<dbReference type="SMART" id="SM00220">
    <property type="entry name" value="S_TKc"/>
    <property type="match status" value="1"/>
</dbReference>
<dbReference type="SUPFAM" id="SSF56112">
    <property type="entry name" value="Protein kinase-like (PK-like)"/>
    <property type="match status" value="1"/>
</dbReference>
<dbReference type="GO" id="GO:0004674">
    <property type="term" value="F:protein serine/threonine kinase activity"/>
    <property type="evidence" value="ECO:0007669"/>
    <property type="project" value="UniProtKB-KW"/>
</dbReference>
<dbReference type="InterPro" id="IPR017441">
    <property type="entry name" value="Protein_kinase_ATP_BS"/>
</dbReference>
<comment type="caution">
    <text evidence="7">The sequence shown here is derived from an EMBL/GenBank/DDBJ whole genome shotgun (WGS) entry which is preliminary data.</text>
</comment>
<dbReference type="GeneID" id="83216650"/>
<gene>
    <name evidence="7" type="ORF">O0I10_009243</name>
</gene>
<dbReference type="Pfam" id="PF00069">
    <property type="entry name" value="Pkinase"/>
    <property type="match status" value="1"/>
</dbReference>
<proteinExistence type="inferred from homology"/>
<dbReference type="AlphaFoldDB" id="A0AAD7UY25"/>
<organism evidence="7 8">
    <name type="scientific">Lichtheimia ornata</name>
    <dbReference type="NCBI Taxonomy" id="688661"/>
    <lineage>
        <taxon>Eukaryota</taxon>
        <taxon>Fungi</taxon>
        <taxon>Fungi incertae sedis</taxon>
        <taxon>Mucoromycota</taxon>
        <taxon>Mucoromycotina</taxon>
        <taxon>Mucoromycetes</taxon>
        <taxon>Mucorales</taxon>
        <taxon>Lichtheimiaceae</taxon>
        <taxon>Lichtheimia</taxon>
    </lineage>
</organism>
<feature type="region of interest" description="Disordered" evidence="5">
    <location>
        <begin position="345"/>
        <end position="370"/>
    </location>
</feature>
<evidence type="ECO:0000256" key="3">
    <source>
        <dbReference type="PROSITE-ProRule" id="PRU10141"/>
    </source>
</evidence>